<dbReference type="GO" id="GO:0050797">
    <property type="term" value="F:thymidylate synthase (FAD) activity"/>
    <property type="evidence" value="ECO:0007669"/>
    <property type="project" value="InterPro"/>
</dbReference>
<dbReference type="GO" id="GO:0006231">
    <property type="term" value="P:dTMP biosynthetic process"/>
    <property type="evidence" value="ECO:0007669"/>
    <property type="project" value="InterPro"/>
</dbReference>
<reference evidence="1 2" key="1">
    <citation type="submission" date="2015-10" db="EMBL/GenBank/DDBJ databases">
        <title>The utility of whole genome sequencing in characterizing Acinetobacter epidemiology and analyzing hospital outbreaks.</title>
        <authorList>
            <person name="Ozer E.A."/>
            <person name="Fitzpatrick M.A."/>
            <person name="Hauser A.R."/>
        </authorList>
    </citation>
    <scope>NUCLEOTIDE SEQUENCE [LARGE SCALE GENOMIC DNA]</scope>
    <source>
        <strain evidence="1 2">ABBL072</strain>
    </source>
</reference>
<gene>
    <name evidence="1" type="ORF">APD33_13435</name>
</gene>
<dbReference type="SUPFAM" id="SSF69796">
    <property type="entry name" value="Thymidylate synthase-complementing protein Thy1"/>
    <property type="match status" value="1"/>
</dbReference>
<dbReference type="EMBL" id="LLGC01000179">
    <property type="protein sequence ID" value="KQE03612.1"/>
    <property type="molecule type" value="Genomic_DNA"/>
</dbReference>
<evidence type="ECO:0000313" key="2">
    <source>
        <dbReference type="Proteomes" id="UP000051449"/>
    </source>
</evidence>
<dbReference type="InterPro" id="IPR036098">
    <property type="entry name" value="Thymidylate_synthase_ThyX_sf"/>
</dbReference>
<dbReference type="AlphaFoldDB" id="A0AAN6AJ63"/>
<protein>
    <submittedName>
        <fullName evidence="1">Uncharacterized protein</fullName>
    </submittedName>
</protein>
<dbReference type="GO" id="GO:0050660">
    <property type="term" value="F:flavin adenine dinucleotide binding"/>
    <property type="evidence" value="ECO:0007669"/>
    <property type="project" value="InterPro"/>
</dbReference>
<evidence type="ECO:0000313" key="1">
    <source>
        <dbReference type="EMBL" id="KQE03612.1"/>
    </source>
</evidence>
<proteinExistence type="predicted"/>
<sequence>MQVKIIADSCSHEGKRITTFQLRYPRFIHSEVMTHRVFSRNASSSRAIPVIKLINQVEANPAMPVHWGKNQAGMQAWEEVNEYKKELAREAWLEAAKNAVNTARFMADDLGLHKQVVNRILEPFQFIEVVLTATSFDNFFELRHHEDADPTIFALTALMKAALEKSIPVLLAPNEWHLPYILDEEREKYPTDILLQVSAARCCRVSYLRHDGKAPDIQKDIRLCEKLVGSEPLHASPFEHQATPDIRNPWLVKLFKGEWQNKHLHGNFDGFVQHRKLIELQFKEAA</sequence>
<accession>A0AAN6AJ63</accession>
<dbReference type="RefSeq" id="WP_001197364.1">
    <property type="nucleotide sequence ID" value="NZ_CAJHHT010000013.1"/>
</dbReference>
<dbReference type="Gene3D" id="3.30.1360.170">
    <property type="match status" value="1"/>
</dbReference>
<name>A0AAN6AJ63_ACIBA</name>
<organism evidence="1 2">
    <name type="scientific">Acinetobacter baumannii</name>
    <dbReference type="NCBI Taxonomy" id="470"/>
    <lineage>
        <taxon>Bacteria</taxon>
        <taxon>Pseudomonadati</taxon>
        <taxon>Pseudomonadota</taxon>
        <taxon>Gammaproteobacteria</taxon>
        <taxon>Moraxellales</taxon>
        <taxon>Moraxellaceae</taxon>
        <taxon>Acinetobacter</taxon>
        <taxon>Acinetobacter calcoaceticus/baumannii complex</taxon>
    </lineage>
</organism>
<dbReference type="Proteomes" id="UP000051449">
    <property type="component" value="Unassembled WGS sequence"/>
</dbReference>
<comment type="caution">
    <text evidence="1">The sequence shown here is derived from an EMBL/GenBank/DDBJ whole genome shotgun (WGS) entry which is preliminary data.</text>
</comment>